<comment type="caution">
    <text evidence="2">The sequence shown here is derived from an EMBL/GenBank/DDBJ whole genome shotgun (WGS) entry which is preliminary data.</text>
</comment>
<reference evidence="2 3" key="1">
    <citation type="submission" date="2016-05" db="EMBL/GenBank/DDBJ databases">
        <title>Microbial solvent formation.</title>
        <authorList>
            <person name="Poehlein A."/>
            <person name="Montoya Solano J.D."/>
            <person name="Flitsch S."/>
            <person name="Krabben P."/>
            <person name="Duerre P."/>
            <person name="Daniel R."/>
        </authorList>
    </citation>
    <scope>NUCLEOTIDE SEQUENCE [LARGE SCALE GENOMIC DNA]</scope>
    <source>
        <strain evidence="2 3">DSM 2619</strain>
    </source>
</reference>
<name>A0A1S8TS37_9CLOT</name>
<protein>
    <submittedName>
        <fullName evidence="2">Uncharacterized protein</fullName>
    </submittedName>
</protein>
<feature type="transmembrane region" description="Helical" evidence="1">
    <location>
        <begin position="39"/>
        <end position="55"/>
    </location>
</feature>
<sequence length="123" mass="14412">MGSINKKFVILVDLIRNINILNITLILTIGLSFLKINKYIIFILVMLIAVVLAEITQKTIVKYLGDNKSILQSKVFIFFTVFLNLAFLVYYFLKKDYEMVILLITFFCGYALWRKLMNRKSKD</sequence>
<dbReference type="AlphaFoldDB" id="A0A1S8TS37"/>
<evidence type="ECO:0000313" key="3">
    <source>
        <dbReference type="Proteomes" id="UP000190890"/>
    </source>
</evidence>
<evidence type="ECO:0000256" key="1">
    <source>
        <dbReference type="SAM" id="Phobius"/>
    </source>
</evidence>
<evidence type="ECO:0000313" key="2">
    <source>
        <dbReference type="EMBL" id="OOM80593.1"/>
    </source>
</evidence>
<dbReference type="Proteomes" id="UP000190890">
    <property type="component" value="Unassembled WGS sequence"/>
</dbReference>
<accession>A0A1S8TS37</accession>
<gene>
    <name evidence="2" type="ORF">CLPUN_12590</name>
</gene>
<keyword evidence="1" id="KW-1133">Transmembrane helix</keyword>
<feature type="transmembrane region" description="Helical" evidence="1">
    <location>
        <begin position="75"/>
        <end position="93"/>
    </location>
</feature>
<dbReference type="STRING" id="29367.CLPUN_12590"/>
<organism evidence="2 3">
    <name type="scientific">Clostridium puniceum</name>
    <dbReference type="NCBI Taxonomy" id="29367"/>
    <lineage>
        <taxon>Bacteria</taxon>
        <taxon>Bacillati</taxon>
        <taxon>Bacillota</taxon>
        <taxon>Clostridia</taxon>
        <taxon>Eubacteriales</taxon>
        <taxon>Clostridiaceae</taxon>
        <taxon>Clostridium</taxon>
    </lineage>
</organism>
<feature type="transmembrane region" description="Helical" evidence="1">
    <location>
        <begin position="14"/>
        <end position="33"/>
    </location>
</feature>
<dbReference type="EMBL" id="LZZM01000080">
    <property type="protein sequence ID" value="OOM80593.1"/>
    <property type="molecule type" value="Genomic_DNA"/>
</dbReference>
<keyword evidence="1" id="KW-0472">Membrane</keyword>
<keyword evidence="1" id="KW-0812">Transmembrane</keyword>
<dbReference type="RefSeq" id="WP_077846470.1">
    <property type="nucleotide sequence ID" value="NZ_LZZM01000080.1"/>
</dbReference>
<proteinExistence type="predicted"/>
<feature type="transmembrane region" description="Helical" evidence="1">
    <location>
        <begin position="99"/>
        <end position="117"/>
    </location>
</feature>
<keyword evidence="3" id="KW-1185">Reference proteome</keyword>